<dbReference type="EMBL" id="CP012159">
    <property type="protein sequence ID" value="AKT40280.1"/>
    <property type="molecule type" value="Genomic_DNA"/>
</dbReference>
<feature type="region of interest" description="Disordered" evidence="1">
    <location>
        <begin position="54"/>
        <end position="93"/>
    </location>
</feature>
<proteinExistence type="predicted"/>
<accession>A0A0K1EHD9</accession>
<dbReference type="STRING" id="52.CMC5_044330"/>
<evidence type="ECO:0000313" key="3">
    <source>
        <dbReference type="Proteomes" id="UP000067626"/>
    </source>
</evidence>
<dbReference type="Proteomes" id="UP000067626">
    <property type="component" value="Chromosome"/>
</dbReference>
<keyword evidence="3" id="KW-1185">Reference proteome</keyword>
<organism evidence="2 3">
    <name type="scientific">Chondromyces crocatus</name>
    <dbReference type="NCBI Taxonomy" id="52"/>
    <lineage>
        <taxon>Bacteria</taxon>
        <taxon>Pseudomonadati</taxon>
        <taxon>Myxococcota</taxon>
        <taxon>Polyangia</taxon>
        <taxon>Polyangiales</taxon>
        <taxon>Polyangiaceae</taxon>
        <taxon>Chondromyces</taxon>
    </lineage>
</organism>
<dbReference type="Pfam" id="PF09935">
    <property type="entry name" value="DUF2167"/>
    <property type="match status" value="1"/>
</dbReference>
<dbReference type="InterPro" id="IPR018682">
    <property type="entry name" value="DUF2167_membr"/>
</dbReference>
<dbReference type="AlphaFoldDB" id="A0A0K1EHD9"/>
<reference evidence="2 3" key="1">
    <citation type="submission" date="2015-07" db="EMBL/GenBank/DDBJ databases">
        <title>Genome analysis of myxobacterium Chondromyces crocatus Cm c5 reveals a high potential for natural compound synthesis and the genetic basis for the loss of fruiting body formation.</title>
        <authorList>
            <person name="Zaburannyi N."/>
            <person name="Bunk B."/>
            <person name="Maier J."/>
            <person name="Overmann J."/>
            <person name="Mueller R."/>
        </authorList>
    </citation>
    <scope>NUCLEOTIDE SEQUENCE [LARGE SCALE GENOMIC DNA]</scope>
    <source>
        <strain evidence="2 3">Cm c5</strain>
    </source>
</reference>
<evidence type="ECO:0000256" key="1">
    <source>
        <dbReference type="SAM" id="MobiDB-lite"/>
    </source>
</evidence>
<gene>
    <name evidence="2" type="ORF">CMC5_044330</name>
</gene>
<feature type="compositionally biased region" description="Pro residues" evidence="1">
    <location>
        <begin position="54"/>
        <end position="83"/>
    </location>
</feature>
<evidence type="ECO:0008006" key="4">
    <source>
        <dbReference type="Google" id="ProtNLM"/>
    </source>
</evidence>
<sequence length="375" mass="39669">MHLDGSRALDPARWVGSDGWMLRPRQWSRLALGFATVLPAATLTGAPARADIAPPPVEIAVPSPRPPPPAPLPRPTPPAPAPSSAPAAQGAATADLGAGVVPSPVEGQFIEGADQLPEHVRQILSLPWKPGPTQGALGVVAQLDVPEGTVFADAKTTQRFLELNQNPTSKRELGMISAADFSWSIIFQFAEIGYVKDEDKADLDAGAMMQALRQGNDRSNEVRRERGWGTVSLVGWAQPPRYEPTTHNLEWATTGQDDTTGGQTVNHNIRILGRNGVMEASLIVAPEDYAAALPTARKLLERFSYNDGERYAEYKPGDKIAEIGLVGLVTGGAVAAAAKTGILGKLGKGAVKLVMLLVAGVGALGAKLFRRNKEG</sequence>
<dbReference type="KEGG" id="ccro:CMC5_044330"/>
<protein>
    <recommendedName>
        <fullName evidence="4">DUF2167 domain-containing protein</fullName>
    </recommendedName>
</protein>
<name>A0A0K1EHD9_CHOCO</name>
<feature type="compositionally biased region" description="Low complexity" evidence="1">
    <location>
        <begin position="84"/>
        <end position="93"/>
    </location>
</feature>
<evidence type="ECO:0000313" key="2">
    <source>
        <dbReference type="EMBL" id="AKT40280.1"/>
    </source>
</evidence>